<dbReference type="InterPro" id="IPR036779">
    <property type="entry name" value="LysM_dom_sf"/>
</dbReference>
<dbReference type="PANTHER" id="PTHR34700">
    <property type="entry name" value="POTASSIUM BINDING PROTEIN KBP"/>
    <property type="match status" value="1"/>
</dbReference>
<dbReference type="Proteomes" id="UP000007726">
    <property type="component" value="Chromosome"/>
</dbReference>
<dbReference type="HOGENOM" id="CLU_077348_0_1_9"/>
<dbReference type="EMBL" id="CP001336">
    <property type="protein sequence ID" value="ACL22803.1"/>
    <property type="molecule type" value="Genomic_DNA"/>
</dbReference>
<dbReference type="CDD" id="cd00118">
    <property type="entry name" value="LysM"/>
    <property type="match status" value="1"/>
</dbReference>
<dbReference type="AlphaFoldDB" id="B8FZ51"/>
<organism evidence="2 3">
    <name type="scientific">Desulfitobacterium hafniense (strain DSM 10664 / DCB-2)</name>
    <dbReference type="NCBI Taxonomy" id="272564"/>
    <lineage>
        <taxon>Bacteria</taxon>
        <taxon>Bacillati</taxon>
        <taxon>Bacillota</taxon>
        <taxon>Clostridia</taxon>
        <taxon>Eubacteriales</taxon>
        <taxon>Desulfitobacteriaceae</taxon>
        <taxon>Desulfitobacterium</taxon>
    </lineage>
</organism>
<evidence type="ECO:0000259" key="1">
    <source>
        <dbReference type="PROSITE" id="PS51782"/>
    </source>
</evidence>
<dbReference type="Pfam" id="PF01476">
    <property type="entry name" value="LysM"/>
    <property type="match status" value="1"/>
</dbReference>
<reference evidence="2 3" key="1">
    <citation type="journal article" date="2012" name="BMC Microbiol.">
        <title>Genome sequence of Desulfitobacterium hafniense DCB-2, a Gram-positive anaerobe capable of dehalogenation and metal reduction.</title>
        <authorList>
            <person name="Kim S.H."/>
            <person name="Harzman C."/>
            <person name="Davis J.K."/>
            <person name="Hutcheson R."/>
            <person name="Broderick J.B."/>
            <person name="Marsh T.L."/>
            <person name="Tiedje J.M."/>
        </authorList>
    </citation>
    <scope>NUCLEOTIDE SEQUENCE [LARGE SCALE GENOMIC DNA]</scope>
    <source>
        <strain evidence="3">DSM 10664 / DCB-2</strain>
    </source>
</reference>
<gene>
    <name evidence="2" type="ordered locus">Dhaf_4808</name>
</gene>
<evidence type="ECO:0000313" key="2">
    <source>
        <dbReference type="EMBL" id="ACL22803.1"/>
    </source>
</evidence>
<dbReference type="PANTHER" id="PTHR34700:SF4">
    <property type="entry name" value="PHAGE-LIKE ELEMENT PBSX PROTEIN XKDP"/>
    <property type="match status" value="1"/>
</dbReference>
<dbReference type="Gene3D" id="3.10.350.10">
    <property type="entry name" value="LysM domain"/>
    <property type="match status" value="1"/>
</dbReference>
<dbReference type="SUPFAM" id="SSF54106">
    <property type="entry name" value="LysM domain"/>
    <property type="match status" value="1"/>
</dbReference>
<dbReference type="SMART" id="SM00257">
    <property type="entry name" value="LysM"/>
    <property type="match status" value="1"/>
</dbReference>
<feature type="domain" description="LysM" evidence="1">
    <location>
        <begin position="178"/>
        <end position="225"/>
    </location>
</feature>
<dbReference type="InterPro" id="IPR052196">
    <property type="entry name" value="Bact_Kbp"/>
</dbReference>
<accession>B8FZ51</accession>
<name>B8FZ51_DESHD</name>
<protein>
    <submittedName>
        <fullName evidence="2">Peptidoglycan-binding LysM</fullName>
    </submittedName>
</protein>
<sequence length="235" mass="26291">MSLSYKRSTMGVLFFYPKKEANCLRKFIFKDGNRELLLPVTPPSFTITHGIKIETIHIHTLGDVNIAGYGTLAAIKIDCLFPAQPYPFALTDENPYTYVKTFQKFCDKRKVIRFVIPDTPVNLPVLVESIAYSERDGTHDVYATLTLREYRQLNAVKVEQSGTENQPRPAAAAIDKPTAYTVESGDTLSSICRKLYGDANLYPKVADANGLTNPHLIFPEQILSMPDKSQLVSGR</sequence>
<evidence type="ECO:0000313" key="3">
    <source>
        <dbReference type="Proteomes" id="UP000007726"/>
    </source>
</evidence>
<dbReference type="InterPro" id="IPR018392">
    <property type="entry name" value="LysM"/>
</dbReference>
<proteinExistence type="predicted"/>
<dbReference type="PROSITE" id="PS51782">
    <property type="entry name" value="LYSM"/>
    <property type="match status" value="1"/>
</dbReference>
<dbReference type="KEGG" id="dhd:Dhaf_4808"/>